<dbReference type="InterPro" id="IPR000542">
    <property type="entry name" value="Carn_acyl_trans"/>
</dbReference>
<evidence type="ECO:0000256" key="1">
    <source>
        <dbReference type="ARBA" id="ARBA00005232"/>
    </source>
</evidence>
<proteinExistence type="inferred from homology"/>
<dbReference type="SUPFAM" id="SSF52777">
    <property type="entry name" value="CoA-dependent acyltransferases"/>
    <property type="match status" value="1"/>
</dbReference>
<dbReference type="AlphaFoldDB" id="A0A7J7IYV6"/>
<sequence length="93" mass="10352">MNVPELHMDPTYSKALHFNLSTSQVPCKSSTVLCFGAVVPDGYGFCYNPRPNEILFVTSSYKNCERTDSQNLANRLCESLMDIKALFPATAKL</sequence>
<dbReference type="InterPro" id="IPR039551">
    <property type="entry name" value="Cho/carn_acyl_trans"/>
</dbReference>
<evidence type="ECO:0000313" key="5">
    <source>
        <dbReference type="Proteomes" id="UP000593567"/>
    </source>
</evidence>
<evidence type="ECO:0000259" key="2">
    <source>
        <dbReference type="Pfam" id="PF00755"/>
    </source>
</evidence>
<dbReference type="OrthoDB" id="240216at2759"/>
<evidence type="ECO:0000313" key="4">
    <source>
        <dbReference type="EMBL" id="KAF6034718.1"/>
    </source>
</evidence>
<dbReference type="Proteomes" id="UP000593567">
    <property type="component" value="Unassembled WGS sequence"/>
</dbReference>
<reference evidence="3 5" key="2">
    <citation type="submission" date="2020-06" db="EMBL/GenBank/DDBJ databases">
        <title>Draft genome of Bugula neritina, a colonial animal packing powerful symbionts and potential medicines.</title>
        <authorList>
            <person name="Rayko M."/>
        </authorList>
    </citation>
    <scope>NUCLEOTIDE SEQUENCE [LARGE SCALE GENOMIC DNA]</scope>
    <source>
        <strain evidence="3">Kwan_BN1</strain>
    </source>
</reference>
<evidence type="ECO:0000313" key="3">
    <source>
        <dbReference type="EMBL" id="KAF6018736.1"/>
    </source>
</evidence>
<protein>
    <recommendedName>
        <fullName evidence="2">Choline/carnitine acyltransferase domain-containing protein</fullName>
    </recommendedName>
</protein>
<dbReference type="Pfam" id="PF00755">
    <property type="entry name" value="Carn_acyltransf"/>
    <property type="match status" value="1"/>
</dbReference>
<dbReference type="GO" id="GO:0016746">
    <property type="term" value="F:acyltransferase activity"/>
    <property type="evidence" value="ECO:0007669"/>
    <property type="project" value="InterPro"/>
</dbReference>
<name>A0A7J7IYV6_BUGNE</name>
<reference evidence="3 5" key="1">
    <citation type="submission" date="2019-09" db="EMBL/GenBank/DDBJ databases">
        <authorList>
            <person name="Raiko M."/>
            <person name="Komissarov A."/>
            <person name="Rhodes A."/>
            <person name="Kliver S."/>
            <person name="Lim-Fong G."/>
            <person name="Kwan J."/>
            <person name="O'Brien S.J."/>
            <person name="Lopez J.V."/>
        </authorList>
    </citation>
    <scope>NUCLEOTIDE SEQUENCE [LARGE SCALE GENOMIC DNA]</scope>
    <source>
        <strain evidence="3">Kwan_BN1</strain>
    </source>
</reference>
<accession>A0A7J7IYV6</accession>
<dbReference type="EMBL" id="VXIV02003280">
    <property type="protein sequence ID" value="KAF6018736.1"/>
    <property type="molecule type" value="Genomic_DNA"/>
</dbReference>
<feature type="domain" description="Choline/carnitine acyltransferase" evidence="2">
    <location>
        <begin position="4"/>
        <end position="77"/>
    </location>
</feature>
<dbReference type="PANTHER" id="PTHR22589:SF103">
    <property type="entry name" value="CARNITINE O-ACETYL-TRANSFERASE, ISOFORM A-RELATED"/>
    <property type="match status" value="1"/>
</dbReference>
<dbReference type="EMBL" id="VXIV02001013">
    <property type="protein sequence ID" value="KAF6034718.1"/>
    <property type="molecule type" value="Genomic_DNA"/>
</dbReference>
<gene>
    <name evidence="4" type="ORF">EB796_006977</name>
    <name evidence="3" type="ORF">EB796_022964</name>
</gene>
<dbReference type="Gene3D" id="3.30.559.10">
    <property type="entry name" value="Chloramphenicol acetyltransferase-like domain"/>
    <property type="match status" value="1"/>
</dbReference>
<dbReference type="PANTHER" id="PTHR22589">
    <property type="entry name" value="CARNITINE O-ACYLTRANSFERASE"/>
    <property type="match status" value="1"/>
</dbReference>
<dbReference type="InterPro" id="IPR023213">
    <property type="entry name" value="CAT-like_dom_sf"/>
</dbReference>
<keyword evidence="5" id="KW-1185">Reference proteome</keyword>
<comment type="caution">
    <text evidence="3">The sequence shown here is derived from an EMBL/GenBank/DDBJ whole genome shotgun (WGS) entry which is preliminary data.</text>
</comment>
<organism evidence="3 5">
    <name type="scientific">Bugula neritina</name>
    <name type="common">Brown bryozoan</name>
    <name type="synonym">Sertularia neritina</name>
    <dbReference type="NCBI Taxonomy" id="10212"/>
    <lineage>
        <taxon>Eukaryota</taxon>
        <taxon>Metazoa</taxon>
        <taxon>Spiralia</taxon>
        <taxon>Lophotrochozoa</taxon>
        <taxon>Bryozoa</taxon>
        <taxon>Gymnolaemata</taxon>
        <taxon>Cheilostomatida</taxon>
        <taxon>Flustrina</taxon>
        <taxon>Buguloidea</taxon>
        <taxon>Bugulidae</taxon>
        <taxon>Bugula</taxon>
    </lineage>
</organism>
<comment type="similarity">
    <text evidence="1">Belongs to the carnitine/choline acetyltransferase family.</text>
</comment>